<accession>A0A9N9IEZ6</accession>
<organism evidence="1 2">
    <name type="scientific">Funneliformis caledonium</name>
    <dbReference type="NCBI Taxonomy" id="1117310"/>
    <lineage>
        <taxon>Eukaryota</taxon>
        <taxon>Fungi</taxon>
        <taxon>Fungi incertae sedis</taxon>
        <taxon>Mucoromycota</taxon>
        <taxon>Glomeromycotina</taxon>
        <taxon>Glomeromycetes</taxon>
        <taxon>Glomerales</taxon>
        <taxon>Glomeraceae</taxon>
        <taxon>Funneliformis</taxon>
    </lineage>
</organism>
<sequence length="56" mass="6372">MTNDVARVYFVDNQGNSTQPPAGTVLHMYGYEITHNDTKIFCIKNQKQQALTVIEQ</sequence>
<comment type="caution">
    <text evidence="1">The sequence shown here is derived from an EMBL/GenBank/DDBJ whole genome shotgun (WGS) entry which is preliminary data.</text>
</comment>
<reference evidence="1" key="1">
    <citation type="submission" date="2021-06" db="EMBL/GenBank/DDBJ databases">
        <authorList>
            <person name="Kallberg Y."/>
            <person name="Tangrot J."/>
            <person name="Rosling A."/>
        </authorList>
    </citation>
    <scope>NUCLEOTIDE SEQUENCE</scope>
    <source>
        <strain evidence="1">UK204</strain>
    </source>
</reference>
<name>A0A9N9IEZ6_9GLOM</name>
<protein>
    <submittedName>
        <fullName evidence="1">16115_t:CDS:1</fullName>
    </submittedName>
</protein>
<gene>
    <name evidence="1" type="ORF">FCALED_LOCUS15103</name>
</gene>
<dbReference type="EMBL" id="CAJVPQ010012730">
    <property type="protein sequence ID" value="CAG8732893.1"/>
    <property type="molecule type" value="Genomic_DNA"/>
</dbReference>
<keyword evidence="2" id="KW-1185">Reference proteome</keyword>
<evidence type="ECO:0000313" key="2">
    <source>
        <dbReference type="Proteomes" id="UP000789570"/>
    </source>
</evidence>
<dbReference type="Proteomes" id="UP000789570">
    <property type="component" value="Unassembled WGS sequence"/>
</dbReference>
<dbReference type="AlphaFoldDB" id="A0A9N9IEZ6"/>
<proteinExistence type="predicted"/>
<evidence type="ECO:0000313" key="1">
    <source>
        <dbReference type="EMBL" id="CAG8732893.1"/>
    </source>
</evidence>